<dbReference type="Proteomes" id="UP000641386">
    <property type="component" value="Unassembled WGS sequence"/>
</dbReference>
<dbReference type="AlphaFoldDB" id="A0A918ZJX5"/>
<sequence>MTETEELVGDEPRELPRYLVDVVEDACTLLDPVALGQVIRRFGRRSRAAVDSTVPSGRRAVLVQLMEEMCEGPERLAPLVRHLEVREGNTTVIQRLKAAYAAWEVELFTTEEWNEVLVLLDGVRVPDLRRWYADFLHGRGRSLPPAYCTEPWSVFLHAATLNARPGESLPCFQVLRQLALVADGERHLALADWADAHDFAPPEPDTRRDEPAVKTSESLRTDVWSPTSYLVIRLRPLLDSERPTDVLLSYWWRVQPGHQQRGTDRRIALGQAEKTVRELIHRAESDWGYLKTDIAVEFVLPRALLDLRVERWRKTAFQGVGGVLGEEHHVVLRSLDRHDRRDLHGRWGSRWRVFSEGNAGRVHWFPEDGRAHLLSDPPPAVVVLSSAPGSARRAAGAHGRTDELGEALRAGVPVVLWDRRGPADTAFRAQLRDLLARHDLRGLPGVVKALRIAAADRDPEANAVVGRHVALLWDDPDRMPVVPARSSHEAAPTVVEEGR</sequence>
<reference evidence="4" key="2">
    <citation type="submission" date="2020-09" db="EMBL/GenBank/DDBJ databases">
        <authorList>
            <person name="Sun Q."/>
            <person name="Ohkuma M."/>
        </authorList>
    </citation>
    <scope>NUCLEOTIDE SEQUENCE</scope>
    <source>
        <strain evidence="4">JCM 3302</strain>
    </source>
</reference>
<evidence type="ECO:0000259" key="1">
    <source>
        <dbReference type="Pfam" id="PF19916"/>
    </source>
</evidence>
<dbReference type="InterPro" id="IPR045431">
    <property type="entry name" value="EAD2"/>
</dbReference>
<evidence type="ECO:0000259" key="2">
    <source>
        <dbReference type="Pfam" id="PF19956"/>
    </source>
</evidence>
<gene>
    <name evidence="4" type="ORF">GCM10014715_07220</name>
</gene>
<dbReference type="EMBL" id="BNBC01000002">
    <property type="protein sequence ID" value="GHE56743.1"/>
    <property type="molecule type" value="Genomic_DNA"/>
</dbReference>
<accession>A0A918ZJX5</accession>
<dbReference type="InterPro" id="IPR045450">
    <property type="entry name" value="VMAP_C"/>
</dbReference>
<protein>
    <submittedName>
        <fullName evidence="4">Uncharacterized protein</fullName>
    </submittedName>
</protein>
<dbReference type="Pfam" id="PF20028">
    <property type="entry name" value="VMAP-C"/>
    <property type="match status" value="1"/>
</dbReference>
<keyword evidence="5" id="KW-1185">Reference proteome</keyword>
<evidence type="ECO:0000313" key="4">
    <source>
        <dbReference type="EMBL" id="GHE56743.1"/>
    </source>
</evidence>
<dbReference type="InterPro" id="IPR045555">
    <property type="entry name" value="VMAP-M0"/>
</dbReference>
<evidence type="ECO:0000313" key="5">
    <source>
        <dbReference type="Proteomes" id="UP000641386"/>
    </source>
</evidence>
<reference evidence="4" key="1">
    <citation type="journal article" date="2014" name="Int. J. Syst. Evol. Microbiol.">
        <title>Complete genome sequence of Corynebacterium casei LMG S-19264T (=DSM 44701T), isolated from a smear-ripened cheese.</title>
        <authorList>
            <consortium name="US DOE Joint Genome Institute (JGI-PGF)"/>
            <person name="Walter F."/>
            <person name="Albersmeier A."/>
            <person name="Kalinowski J."/>
            <person name="Ruckert C."/>
        </authorList>
    </citation>
    <scope>NUCLEOTIDE SEQUENCE</scope>
    <source>
        <strain evidence="4">JCM 3302</strain>
    </source>
</reference>
<feature type="domain" description="vWA-MoxR associated protein C-terminal" evidence="3">
    <location>
        <begin position="249"/>
        <end position="476"/>
    </location>
</feature>
<name>A0A918ZJX5_9ACTN</name>
<feature type="domain" description="Effector-associated" evidence="2">
    <location>
        <begin position="20"/>
        <end position="99"/>
    </location>
</feature>
<proteinExistence type="predicted"/>
<feature type="domain" description="vWA-MoxR associated protein middle region 0" evidence="1">
    <location>
        <begin position="108"/>
        <end position="197"/>
    </location>
</feature>
<evidence type="ECO:0000259" key="3">
    <source>
        <dbReference type="Pfam" id="PF20028"/>
    </source>
</evidence>
<dbReference type="Pfam" id="PF19916">
    <property type="entry name" value="VMAP-M0"/>
    <property type="match status" value="1"/>
</dbReference>
<comment type="caution">
    <text evidence="4">The sequence shown here is derived from an EMBL/GenBank/DDBJ whole genome shotgun (WGS) entry which is preliminary data.</text>
</comment>
<dbReference type="Pfam" id="PF19956">
    <property type="entry name" value="EAD2"/>
    <property type="match status" value="1"/>
</dbReference>
<dbReference type="RefSeq" id="WP_030165944.1">
    <property type="nucleotide sequence ID" value="NZ_BNBC01000002.1"/>
</dbReference>
<organism evidence="4 5">
    <name type="scientific">Streptomyces spiralis</name>
    <dbReference type="NCBI Taxonomy" id="66376"/>
    <lineage>
        <taxon>Bacteria</taxon>
        <taxon>Bacillati</taxon>
        <taxon>Actinomycetota</taxon>
        <taxon>Actinomycetes</taxon>
        <taxon>Kitasatosporales</taxon>
        <taxon>Streptomycetaceae</taxon>
        <taxon>Streptomyces</taxon>
    </lineage>
</organism>